<evidence type="ECO:0000256" key="1">
    <source>
        <dbReference type="SAM" id="Coils"/>
    </source>
</evidence>
<protein>
    <recommendedName>
        <fullName evidence="2">DUF7081 domain-containing protein</fullName>
    </recommendedName>
</protein>
<keyword evidence="1" id="KW-0175">Coiled coil</keyword>
<evidence type="ECO:0000313" key="4">
    <source>
        <dbReference type="Proteomes" id="UP001374535"/>
    </source>
</evidence>
<keyword evidence="4" id="KW-1185">Reference proteome</keyword>
<evidence type="ECO:0000259" key="2">
    <source>
        <dbReference type="Pfam" id="PF23299"/>
    </source>
</evidence>
<feature type="domain" description="DUF7081" evidence="2">
    <location>
        <begin position="67"/>
        <end position="157"/>
    </location>
</feature>
<dbReference type="EMBL" id="CP144698">
    <property type="protein sequence ID" value="WVZ17510.1"/>
    <property type="molecule type" value="Genomic_DNA"/>
</dbReference>
<accession>A0AAQ3NX59</accession>
<feature type="coiled-coil region" evidence="1">
    <location>
        <begin position="401"/>
        <end position="449"/>
    </location>
</feature>
<reference evidence="3 4" key="1">
    <citation type="journal article" date="2023" name="Life. Sci Alliance">
        <title>Evolutionary insights into 3D genome organization and epigenetic landscape of Vigna mungo.</title>
        <authorList>
            <person name="Junaid A."/>
            <person name="Singh B."/>
            <person name="Bhatia S."/>
        </authorList>
    </citation>
    <scope>NUCLEOTIDE SEQUENCE [LARGE SCALE GENOMIC DNA]</scope>
    <source>
        <strain evidence="3">Urdbean</strain>
    </source>
</reference>
<dbReference type="PANTHER" id="PTHR33345:SF4">
    <property type="entry name" value="MBD DOMAIN-CONTAINING PROTEIN"/>
    <property type="match status" value="1"/>
</dbReference>
<sequence length="507" mass="56831">MHTRSSLVTLPPSTMVSSNPSIPVCECMVIHSSVDVVFCYCSCQDEKENGSPIASNSCEDKTFDLQPVSPYSSGEGLPYAPEGWPNPDDIWGWKVFSRTNKAGYFLDRYLYPPKSLQTPSNKSHSLRTKPDIERYIESNFPSMSIEAFFDLFSWQILSTRKTPTKVVQSTPINPALKPVEIEEDTTEDINTQRKFKRRKQICTQRKSPRLGVRVGQSLAPDQDAHEILDLCNLDDEVAKTDTTEIFYGNMDCEKGSGMQICGEKKYPIVTTVLENFEDYLDNLDNILVMPHSQSSSDHVAPSTKTMDDQTIECWKKKLSSLLAGDFSSLVSCNNAVIEVAMLASQICKDDTLSADQIAKLKLVEEIPLASVAFHEASENIEKADKFLGDLEAKKCKVLSLKSDYKDKVAQLQSEIEKNTSTIQEIDDQIQKLQSKRKETCDALEILQERKVELTSGESSVANSIIKLVGEIQQGLSEKSKWELKKTISVQSVAEIQEKFITLRGLTF</sequence>
<dbReference type="PANTHER" id="PTHR33345">
    <property type="entry name" value="ADAPTER PROTEIN, PUTATIVE-RELATED"/>
    <property type="match status" value="1"/>
</dbReference>
<dbReference type="InterPro" id="IPR055508">
    <property type="entry name" value="DUF7081"/>
</dbReference>
<dbReference type="AlphaFoldDB" id="A0AAQ3NX59"/>
<proteinExistence type="predicted"/>
<gene>
    <name evidence="3" type="ORF">V8G54_010492</name>
</gene>
<evidence type="ECO:0000313" key="3">
    <source>
        <dbReference type="EMBL" id="WVZ17510.1"/>
    </source>
</evidence>
<dbReference type="Proteomes" id="UP001374535">
    <property type="component" value="Chromosome 3"/>
</dbReference>
<name>A0AAQ3NX59_VIGMU</name>
<organism evidence="3 4">
    <name type="scientific">Vigna mungo</name>
    <name type="common">Black gram</name>
    <name type="synonym">Phaseolus mungo</name>
    <dbReference type="NCBI Taxonomy" id="3915"/>
    <lineage>
        <taxon>Eukaryota</taxon>
        <taxon>Viridiplantae</taxon>
        <taxon>Streptophyta</taxon>
        <taxon>Embryophyta</taxon>
        <taxon>Tracheophyta</taxon>
        <taxon>Spermatophyta</taxon>
        <taxon>Magnoliopsida</taxon>
        <taxon>eudicotyledons</taxon>
        <taxon>Gunneridae</taxon>
        <taxon>Pentapetalae</taxon>
        <taxon>rosids</taxon>
        <taxon>fabids</taxon>
        <taxon>Fabales</taxon>
        <taxon>Fabaceae</taxon>
        <taxon>Papilionoideae</taxon>
        <taxon>50 kb inversion clade</taxon>
        <taxon>NPAAA clade</taxon>
        <taxon>indigoferoid/millettioid clade</taxon>
        <taxon>Phaseoleae</taxon>
        <taxon>Vigna</taxon>
    </lineage>
</organism>
<dbReference type="Pfam" id="PF23299">
    <property type="entry name" value="DUF7081"/>
    <property type="match status" value="1"/>
</dbReference>